<feature type="transmembrane region" description="Helical" evidence="3">
    <location>
        <begin position="275"/>
        <end position="297"/>
    </location>
</feature>
<evidence type="ECO:0000313" key="6">
    <source>
        <dbReference type="Proteomes" id="UP000218784"/>
    </source>
</evidence>
<dbReference type="SMART" id="SM00267">
    <property type="entry name" value="GGDEF"/>
    <property type="match status" value="1"/>
</dbReference>
<dbReference type="InterPro" id="IPR043128">
    <property type="entry name" value="Rev_trsase/Diguanyl_cyclase"/>
</dbReference>
<evidence type="ECO:0000256" key="3">
    <source>
        <dbReference type="SAM" id="Phobius"/>
    </source>
</evidence>
<dbReference type="InterPro" id="IPR000160">
    <property type="entry name" value="GGDEF_dom"/>
</dbReference>
<comment type="catalytic activity">
    <reaction evidence="2">
        <text>2 GTP = 3',3'-c-di-GMP + 2 diphosphate</text>
        <dbReference type="Rhea" id="RHEA:24898"/>
        <dbReference type="ChEBI" id="CHEBI:33019"/>
        <dbReference type="ChEBI" id="CHEBI:37565"/>
        <dbReference type="ChEBI" id="CHEBI:58805"/>
        <dbReference type="EC" id="2.7.7.65"/>
    </reaction>
</comment>
<dbReference type="SUPFAM" id="SSF55073">
    <property type="entry name" value="Nucleotide cyclase"/>
    <property type="match status" value="1"/>
</dbReference>
<evidence type="ECO:0000313" key="5">
    <source>
        <dbReference type="EMBL" id="PCG09586.1"/>
    </source>
</evidence>
<dbReference type="Pfam" id="PF07695">
    <property type="entry name" value="7TMR-DISM_7TM"/>
    <property type="match status" value="1"/>
</dbReference>
<protein>
    <recommendedName>
        <fullName evidence="1">diguanylate cyclase</fullName>
        <ecNumber evidence="1">2.7.7.65</ecNumber>
    </recommendedName>
</protein>
<dbReference type="Proteomes" id="UP000218784">
    <property type="component" value="Unassembled WGS sequence"/>
</dbReference>
<dbReference type="PANTHER" id="PTHR45138">
    <property type="entry name" value="REGULATORY COMPONENTS OF SENSORY TRANSDUCTION SYSTEM"/>
    <property type="match status" value="1"/>
</dbReference>
<evidence type="ECO:0000256" key="1">
    <source>
        <dbReference type="ARBA" id="ARBA00012528"/>
    </source>
</evidence>
<gene>
    <name evidence="5" type="ORF">COA17_06875</name>
</gene>
<dbReference type="EMBL" id="NWVD01000002">
    <property type="protein sequence ID" value="PCG09586.1"/>
    <property type="molecule type" value="Genomic_DNA"/>
</dbReference>
<proteinExistence type="predicted"/>
<dbReference type="PANTHER" id="PTHR45138:SF9">
    <property type="entry name" value="DIGUANYLATE CYCLASE DGCM-RELATED"/>
    <property type="match status" value="1"/>
</dbReference>
<dbReference type="Gene3D" id="3.30.70.270">
    <property type="match status" value="1"/>
</dbReference>
<feature type="transmembrane region" description="Helical" evidence="3">
    <location>
        <begin position="176"/>
        <end position="199"/>
    </location>
</feature>
<feature type="domain" description="GGDEF" evidence="4">
    <location>
        <begin position="429"/>
        <end position="556"/>
    </location>
</feature>
<name>A0A2A4HYH8_9SPHN</name>
<dbReference type="CDD" id="cd01949">
    <property type="entry name" value="GGDEF"/>
    <property type="match status" value="1"/>
</dbReference>
<reference evidence="5 6" key="1">
    <citation type="submission" date="2017-09" db="EMBL/GenBank/DDBJ databases">
        <title>Sphingomonas ginsenosidimutans KACC 14949, whole genome shotgun sequence.</title>
        <authorList>
            <person name="Feng G."/>
            <person name="Zhu H."/>
        </authorList>
    </citation>
    <scope>NUCLEOTIDE SEQUENCE [LARGE SCALE GENOMIC DNA]</scope>
    <source>
        <strain evidence="5 6">KACC 14949</strain>
    </source>
</reference>
<dbReference type="InterPro" id="IPR029787">
    <property type="entry name" value="Nucleotide_cyclase"/>
</dbReference>
<feature type="transmembrane region" description="Helical" evidence="3">
    <location>
        <begin position="336"/>
        <end position="361"/>
    </location>
</feature>
<dbReference type="GO" id="GO:0052621">
    <property type="term" value="F:diguanylate cyclase activity"/>
    <property type="evidence" value="ECO:0007669"/>
    <property type="project" value="UniProtKB-EC"/>
</dbReference>
<feature type="transmembrane region" description="Helical" evidence="3">
    <location>
        <begin position="211"/>
        <end position="231"/>
    </location>
</feature>
<keyword evidence="3" id="KW-0472">Membrane</keyword>
<sequence>MVPHLFRSWLVLLAAFVAAGVAMGWASPAAAWSGAPVATCLKRVAPGDTPAAIFAHPHGFDCSGRERRWGAGDFWVLSARLPTEGGQRSLVRSASVYQEAATLYARGDDGRIARNAFDRHNAWQRLRIGAFFELPIPVADTRTVQLLWRVEGTTNTRGVVLNPRLLTVGEGQHDDLMLTAFYAGFAGLCLSLLLSNFALWRALRQGYHPYYCAMILSLLVYAASSSGWLGIVTGMDNNIRLKLNIALLGGAIISAIAFARVFLGGQMMPEAVRRLTQAAMVFLAGAVATYLIVWPHWPLAVDRLLLVAFSAALALVVPVLWGAWRARVPYARIFAIAWSAPITLAMLRIVQAAGWIGWSFWLDNSTLVSMALEASFSALAIAWRIKVVSEERDAAREKETLARMLADSDALTGLLNRRSFLREAIGDPAPRLLVLIDIDHFRRVNETLGHDGGDEVLRVFAAALREAAPAGALIARMGGEEFAILVPAHLTGLPEQVLDTIRGAQMPFDLKVTASIGSALGVIGTEADWVVLYREADRALYDAKRAGRDRVRWVKAA</sequence>
<organism evidence="5 6">
    <name type="scientific">Sphingomonas ginsenosidimutans</name>
    <dbReference type="NCBI Taxonomy" id="862134"/>
    <lineage>
        <taxon>Bacteria</taxon>
        <taxon>Pseudomonadati</taxon>
        <taxon>Pseudomonadota</taxon>
        <taxon>Alphaproteobacteria</taxon>
        <taxon>Sphingomonadales</taxon>
        <taxon>Sphingomonadaceae</taxon>
        <taxon>Sphingomonas</taxon>
    </lineage>
</organism>
<dbReference type="InterPro" id="IPR050469">
    <property type="entry name" value="Diguanylate_Cyclase"/>
</dbReference>
<keyword evidence="3" id="KW-1133">Transmembrane helix</keyword>
<dbReference type="AlphaFoldDB" id="A0A2A4HYH8"/>
<evidence type="ECO:0000256" key="2">
    <source>
        <dbReference type="ARBA" id="ARBA00034247"/>
    </source>
</evidence>
<dbReference type="InterPro" id="IPR011623">
    <property type="entry name" value="7TMR_DISM_rcpt_extracell_dom1"/>
</dbReference>
<accession>A0A2A4HYH8</accession>
<keyword evidence="6" id="KW-1185">Reference proteome</keyword>
<dbReference type="PROSITE" id="PS50887">
    <property type="entry name" value="GGDEF"/>
    <property type="match status" value="1"/>
</dbReference>
<feature type="transmembrane region" description="Helical" evidence="3">
    <location>
        <begin position="243"/>
        <end position="263"/>
    </location>
</feature>
<evidence type="ECO:0000259" key="4">
    <source>
        <dbReference type="PROSITE" id="PS50887"/>
    </source>
</evidence>
<dbReference type="Pfam" id="PF00990">
    <property type="entry name" value="GGDEF"/>
    <property type="match status" value="1"/>
</dbReference>
<feature type="transmembrane region" description="Helical" evidence="3">
    <location>
        <begin position="303"/>
        <end position="324"/>
    </location>
</feature>
<comment type="caution">
    <text evidence="5">The sequence shown here is derived from an EMBL/GenBank/DDBJ whole genome shotgun (WGS) entry which is preliminary data.</text>
</comment>
<dbReference type="NCBIfam" id="TIGR00254">
    <property type="entry name" value="GGDEF"/>
    <property type="match status" value="1"/>
</dbReference>
<keyword evidence="3" id="KW-0812">Transmembrane</keyword>
<dbReference type="RefSeq" id="WP_096611174.1">
    <property type="nucleotide sequence ID" value="NZ_NWVD01000002.1"/>
</dbReference>
<dbReference type="EC" id="2.7.7.65" evidence="1"/>